<sequence>MKKDKLTDTDEKIEQYLIERYKQLPSWQKIEIVCALILTCQKLALAGISERYPNASEEEIRLRLAALWLDKEIMLKVYNWDIDQKGL</sequence>
<dbReference type="EMBL" id="MFGW01000122">
    <property type="protein sequence ID" value="OGF65011.1"/>
    <property type="molecule type" value="Genomic_DNA"/>
</dbReference>
<dbReference type="AlphaFoldDB" id="A0A1F5VPP2"/>
<reference evidence="1 2" key="1">
    <citation type="journal article" date="2016" name="Nat. Commun.">
        <title>Thousands of microbial genomes shed light on interconnected biogeochemical processes in an aquifer system.</title>
        <authorList>
            <person name="Anantharaman K."/>
            <person name="Brown C.T."/>
            <person name="Hug L.A."/>
            <person name="Sharon I."/>
            <person name="Castelle C.J."/>
            <person name="Probst A.J."/>
            <person name="Thomas B.C."/>
            <person name="Singh A."/>
            <person name="Wilkins M.J."/>
            <person name="Karaoz U."/>
            <person name="Brodie E.L."/>
            <person name="Williams K.H."/>
            <person name="Hubbard S.S."/>
            <person name="Banfield J.F."/>
        </authorList>
    </citation>
    <scope>NUCLEOTIDE SEQUENCE [LARGE SCALE GENOMIC DNA]</scope>
</reference>
<organism evidence="1 2">
    <name type="scientific">Candidatus Fischerbacteria bacterium RBG_13_37_8</name>
    <dbReference type="NCBI Taxonomy" id="1817863"/>
    <lineage>
        <taxon>Bacteria</taxon>
        <taxon>Candidatus Fischeribacteriota</taxon>
    </lineage>
</organism>
<name>A0A1F5VPP2_9BACT</name>
<evidence type="ECO:0000313" key="1">
    <source>
        <dbReference type="EMBL" id="OGF65011.1"/>
    </source>
</evidence>
<proteinExistence type="predicted"/>
<comment type="caution">
    <text evidence="1">The sequence shown here is derived from an EMBL/GenBank/DDBJ whole genome shotgun (WGS) entry which is preliminary data.</text>
</comment>
<accession>A0A1F5VPP2</accession>
<evidence type="ECO:0000313" key="2">
    <source>
        <dbReference type="Proteomes" id="UP000178943"/>
    </source>
</evidence>
<dbReference type="STRING" id="1817863.A2Y62_14395"/>
<dbReference type="Proteomes" id="UP000178943">
    <property type="component" value="Unassembled WGS sequence"/>
</dbReference>
<gene>
    <name evidence="1" type="ORF">A2Y62_14395</name>
</gene>
<protein>
    <submittedName>
        <fullName evidence="1">Uncharacterized protein</fullName>
    </submittedName>
</protein>